<keyword evidence="1" id="KW-0472">Membrane</keyword>
<reference evidence="2 4" key="1">
    <citation type="submission" date="2021-04" db="EMBL/GenBank/DDBJ databases">
        <title>Genome analysis of Polyangium sp.</title>
        <authorList>
            <person name="Li Y."/>
            <person name="Wang J."/>
        </authorList>
    </citation>
    <scope>NUCLEOTIDE SEQUENCE [LARGE SCALE GENOMIC DNA]</scope>
    <source>
        <strain evidence="2 4">SDU14</strain>
    </source>
</reference>
<dbReference type="AlphaFoldDB" id="A0A9X3XBF2"/>
<evidence type="ECO:0000313" key="2">
    <source>
        <dbReference type="EMBL" id="MDC3985903.1"/>
    </source>
</evidence>
<accession>A0A9X3XBF2</accession>
<dbReference type="RefSeq" id="WP_272459272.1">
    <property type="nucleotide sequence ID" value="NZ_JAGTJJ010000032.1"/>
</dbReference>
<evidence type="ECO:0008006" key="5">
    <source>
        <dbReference type="Google" id="ProtNLM"/>
    </source>
</evidence>
<keyword evidence="1" id="KW-1133">Transmembrane helix</keyword>
<proteinExistence type="predicted"/>
<comment type="caution">
    <text evidence="2">The sequence shown here is derived from an EMBL/GenBank/DDBJ whole genome shotgun (WGS) entry which is preliminary data.</text>
</comment>
<sequence length="82" mass="8142">MAVYAVMFMGMTPLGSLGAGWIAKRIGVPTTVGIGGAVCVLAGLGFGLRLPSLRAGARELIRGAAAASNELAQAGEGDPTAR</sequence>
<organism evidence="2 4">
    <name type="scientific">Polyangium jinanense</name>
    <dbReference type="NCBI Taxonomy" id="2829994"/>
    <lineage>
        <taxon>Bacteria</taxon>
        <taxon>Pseudomonadati</taxon>
        <taxon>Myxococcota</taxon>
        <taxon>Polyangia</taxon>
        <taxon>Polyangiales</taxon>
        <taxon>Polyangiaceae</taxon>
        <taxon>Polyangium</taxon>
    </lineage>
</organism>
<feature type="transmembrane region" description="Helical" evidence="1">
    <location>
        <begin position="26"/>
        <end position="48"/>
    </location>
</feature>
<name>A0A9X3XBF2_9BACT</name>
<evidence type="ECO:0000256" key="1">
    <source>
        <dbReference type="SAM" id="Phobius"/>
    </source>
</evidence>
<protein>
    <recommendedName>
        <fullName evidence="5">MFS transporter</fullName>
    </recommendedName>
</protein>
<dbReference type="Proteomes" id="UP001151081">
    <property type="component" value="Unassembled WGS sequence"/>
</dbReference>
<keyword evidence="1" id="KW-0812">Transmembrane</keyword>
<dbReference type="EMBL" id="JAGTJJ010000032">
    <property type="protein sequence ID" value="MDC3985903.1"/>
    <property type="molecule type" value="Genomic_DNA"/>
</dbReference>
<keyword evidence="4" id="KW-1185">Reference proteome</keyword>
<gene>
    <name evidence="2" type="ORF">KEG57_35810</name>
    <name evidence="3" type="ORF">KEG57_49095</name>
</gene>
<evidence type="ECO:0000313" key="3">
    <source>
        <dbReference type="EMBL" id="MDC3988521.1"/>
    </source>
</evidence>
<dbReference type="EMBL" id="JAGTJJ010000075">
    <property type="protein sequence ID" value="MDC3988521.1"/>
    <property type="molecule type" value="Genomic_DNA"/>
</dbReference>
<evidence type="ECO:0000313" key="4">
    <source>
        <dbReference type="Proteomes" id="UP001151081"/>
    </source>
</evidence>